<dbReference type="GO" id="GO:0008757">
    <property type="term" value="F:S-adenosylmethionine-dependent methyltransferase activity"/>
    <property type="evidence" value="ECO:0007669"/>
    <property type="project" value="InterPro"/>
</dbReference>
<keyword evidence="3" id="KW-0949">S-adenosyl-L-methionine</keyword>
<dbReference type="PANTHER" id="PTHR43464">
    <property type="entry name" value="METHYLTRANSFERASE"/>
    <property type="match status" value="1"/>
</dbReference>
<dbReference type="EMBL" id="JAAIKC010000017">
    <property type="protein sequence ID" value="NEW09392.1"/>
    <property type="molecule type" value="Genomic_DNA"/>
</dbReference>
<name>A0A6G4A4T7_9BACL</name>
<sequence length="90" mass="10217">MKGIKKALELDCGEGRNAIHIAKQGVSVDAVDISEEAIKGARYNANKHAVNINFYCDSVFNLTFEKHTFDLVYDSGLFHHLLPHRRIQYI</sequence>
<dbReference type="AlphaFoldDB" id="A0A6G4A4T7"/>
<evidence type="ECO:0000256" key="3">
    <source>
        <dbReference type="ARBA" id="ARBA00022691"/>
    </source>
</evidence>
<dbReference type="InterPro" id="IPR008854">
    <property type="entry name" value="TPMT"/>
</dbReference>
<accession>A0A6G4A4T7</accession>
<evidence type="ECO:0000256" key="1">
    <source>
        <dbReference type="ARBA" id="ARBA00022603"/>
    </source>
</evidence>
<organism evidence="5">
    <name type="scientific">Paenibacillus sp. SYP-B3998</name>
    <dbReference type="NCBI Taxonomy" id="2678564"/>
    <lineage>
        <taxon>Bacteria</taxon>
        <taxon>Bacillati</taxon>
        <taxon>Bacillota</taxon>
        <taxon>Bacilli</taxon>
        <taxon>Bacillales</taxon>
        <taxon>Paenibacillaceae</taxon>
        <taxon>Paenibacillus</taxon>
    </lineage>
</organism>
<gene>
    <name evidence="5" type="ORF">GK047_25950</name>
</gene>
<reference evidence="5" key="1">
    <citation type="submission" date="2020-02" db="EMBL/GenBank/DDBJ databases">
        <authorList>
            <person name="Shen X.-R."/>
            <person name="Zhang Y.-X."/>
        </authorList>
    </citation>
    <scope>NUCLEOTIDE SEQUENCE</scope>
    <source>
        <strain evidence="5">SYP-B3998</strain>
    </source>
</reference>
<dbReference type="PROSITE" id="PS51585">
    <property type="entry name" value="SAM_MT_TPMT"/>
    <property type="match status" value="1"/>
</dbReference>
<dbReference type="Pfam" id="PF13649">
    <property type="entry name" value="Methyltransf_25"/>
    <property type="match status" value="1"/>
</dbReference>
<dbReference type="InterPro" id="IPR041698">
    <property type="entry name" value="Methyltransf_25"/>
</dbReference>
<dbReference type="InterPro" id="IPR029063">
    <property type="entry name" value="SAM-dependent_MTases_sf"/>
</dbReference>
<dbReference type="SUPFAM" id="SSF53335">
    <property type="entry name" value="S-adenosyl-L-methionine-dependent methyltransferases"/>
    <property type="match status" value="1"/>
</dbReference>
<evidence type="ECO:0000259" key="4">
    <source>
        <dbReference type="Pfam" id="PF13649"/>
    </source>
</evidence>
<dbReference type="CDD" id="cd02440">
    <property type="entry name" value="AdoMet_MTases"/>
    <property type="match status" value="1"/>
</dbReference>
<protein>
    <submittedName>
        <fullName evidence="5">Class I SAM-dependent methyltransferase</fullName>
    </submittedName>
</protein>
<dbReference type="Gene3D" id="3.40.50.150">
    <property type="entry name" value="Vaccinia Virus protein VP39"/>
    <property type="match status" value="1"/>
</dbReference>
<proteinExistence type="predicted"/>
<evidence type="ECO:0000313" key="5">
    <source>
        <dbReference type="EMBL" id="NEW09392.1"/>
    </source>
</evidence>
<keyword evidence="1 5" id="KW-0489">Methyltransferase</keyword>
<evidence type="ECO:0000256" key="2">
    <source>
        <dbReference type="ARBA" id="ARBA00022679"/>
    </source>
</evidence>
<dbReference type="RefSeq" id="WP_163953206.1">
    <property type="nucleotide sequence ID" value="NZ_JAAIKC010000017.1"/>
</dbReference>
<dbReference type="GO" id="GO:0032259">
    <property type="term" value="P:methylation"/>
    <property type="evidence" value="ECO:0007669"/>
    <property type="project" value="UniProtKB-KW"/>
</dbReference>
<keyword evidence="2 5" id="KW-0808">Transferase</keyword>
<feature type="domain" description="Methyltransferase" evidence="4">
    <location>
        <begin position="8"/>
        <end position="85"/>
    </location>
</feature>
<comment type="caution">
    <text evidence="5">The sequence shown here is derived from an EMBL/GenBank/DDBJ whole genome shotgun (WGS) entry which is preliminary data.</text>
</comment>